<accession>A0A1I2P852</accession>
<dbReference type="EMBL" id="FOPC01000001">
    <property type="protein sequence ID" value="SFG11683.1"/>
    <property type="molecule type" value="Genomic_DNA"/>
</dbReference>
<evidence type="ECO:0008006" key="3">
    <source>
        <dbReference type="Google" id="ProtNLM"/>
    </source>
</evidence>
<gene>
    <name evidence="1" type="ORF">SAMN04487988_101465</name>
</gene>
<dbReference type="PROSITE" id="PS51257">
    <property type="entry name" value="PROKAR_LIPOPROTEIN"/>
    <property type="match status" value="1"/>
</dbReference>
<evidence type="ECO:0000313" key="1">
    <source>
        <dbReference type="EMBL" id="SFG11683.1"/>
    </source>
</evidence>
<organism evidence="1 2">
    <name type="scientific">Algoriphagus hitonicola</name>
    <dbReference type="NCBI Taxonomy" id="435880"/>
    <lineage>
        <taxon>Bacteria</taxon>
        <taxon>Pseudomonadati</taxon>
        <taxon>Bacteroidota</taxon>
        <taxon>Cytophagia</taxon>
        <taxon>Cytophagales</taxon>
        <taxon>Cyclobacteriaceae</taxon>
        <taxon>Algoriphagus</taxon>
    </lineage>
</organism>
<dbReference type="STRING" id="435880.SAMN04487988_101465"/>
<name>A0A1I2P852_9BACT</name>
<protein>
    <recommendedName>
        <fullName evidence="3">6-bladed beta-propeller protein</fullName>
    </recommendedName>
</protein>
<sequence length="379" mass="44040">MRNFIFLAVLGFWMISCGTSDQNTKEETDRVPELTLVDSMQIDRLVVPTLLDYSEDGKHFLFFDFQSNELILTDPLGKVLISTNRSEDGPNSYKSGYFSACRFVNGNQILVDTYAGSFLYDFAFNLIDSKPAKIQTISQMLGDTPGFVVDENYQFKFGYLESDLDQIRVDDQLKMDEYDFLKVSNADGEVKFSSQVPRSVNYIQKPGQYMGYDPIAKIKNDRIYLQFMLTPAIYTYSFPELELLDSINLDPGENFRPTEPAPEQENFGIFFEDLKGSRYENFIFSNDYLLTWYLKGAPDEEVDALDRRVVGDEKYQAVEKKYKTPVYQIYKEKEKIWEGEWPIKLNVKKDLLYSVNAKPGEDPNSVERDVQTFYFYELR</sequence>
<reference evidence="2" key="1">
    <citation type="submission" date="2016-10" db="EMBL/GenBank/DDBJ databases">
        <authorList>
            <person name="Varghese N."/>
            <person name="Submissions S."/>
        </authorList>
    </citation>
    <scope>NUCLEOTIDE SEQUENCE [LARGE SCALE GENOMIC DNA]</scope>
    <source>
        <strain evidence="2">DSM 19315</strain>
    </source>
</reference>
<dbReference type="OrthoDB" id="833553at2"/>
<keyword evidence="2" id="KW-1185">Reference proteome</keyword>
<dbReference type="AlphaFoldDB" id="A0A1I2P852"/>
<proteinExistence type="predicted"/>
<dbReference type="Proteomes" id="UP000199642">
    <property type="component" value="Unassembled WGS sequence"/>
</dbReference>
<dbReference type="RefSeq" id="WP_092788621.1">
    <property type="nucleotide sequence ID" value="NZ_FOPC01000001.1"/>
</dbReference>
<evidence type="ECO:0000313" key="2">
    <source>
        <dbReference type="Proteomes" id="UP000199642"/>
    </source>
</evidence>